<proteinExistence type="inferred from homology"/>
<dbReference type="NCBIfam" id="TIGR00474">
    <property type="entry name" value="selA"/>
    <property type="match status" value="1"/>
</dbReference>
<dbReference type="Pfam" id="PF12390">
    <property type="entry name" value="Se-cys_synth_N"/>
    <property type="match status" value="1"/>
</dbReference>
<keyword evidence="6 8" id="KW-0711">Selenium</keyword>
<dbReference type="InterPro" id="IPR015424">
    <property type="entry name" value="PyrdxlP-dep_Trfase"/>
</dbReference>
<evidence type="ECO:0000256" key="6">
    <source>
        <dbReference type="ARBA" id="ARBA00023266"/>
    </source>
</evidence>
<sequence>MDNKQNILREIPKIDELLMDEQLIFFMETTPRAVVVDAAREVIEGIRKEVLTEHMEEVPDREEIVEEICRRVTGKKKKNLKRLVNATGVVLHTNLGRARLCKGAVESVLSVADSYSNLEYDVKKGTRGSRHDHVEQIIRQITGAEAAMVVNNNAAATMLCLSAMAYGKEVIVSRGELVEIGGSFRIPEIMEQSGAHLKEVGTTNKTKPSDYEQAWNPETTGALMKVHTSNYRIVGFTQEVTLKEMAALGKKLSLPVIYDMGSGLMADLSRYGVDEPTVLDALKDGADVVLFSGDKLLGGPQGGILIGKKEYIDKMKKHPLARAFRVDKMTIAAMEATFFEYLDMEDARRNIPVLRMITESREELSEKAGKLAELLHSMVPQAQVSLEDCYDQVGGGSAPTIRLKGKAVSVVLSGVTAEKLERLLRRAEVPVIARVAHDQVLLSIRTIDENEFTCVAQALALAASHAEKKGE</sequence>
<keyword evidence="2 8" id="KW-0963">Cytoplasm</keyword>
<evidence type="ECO:0000313" key="11">
    <source>
        <dbReference type="EMBL" id="HIR04455.1"/>
    </source>
</evidence>
<dbReference type="EMBL" id="DVGC01000001">
    <property type="protein sequence ID" value="HIR04455.1"/>
    <property type="molecule type" value="Genomic_DNA"/>
</dbReference>
<feature type="domain" description="L-seryl-tRNA selenium transferase N-terminal" evidence="10">
    <location>
        <begin position="8"/>
        <end position="47"/>
    </location>
</feature>
<comment type="cofactor">
    <cofactor evidence="1 8 9">
        <name>pyridoxal 5'-phosphate</name>
        <dbReference type="ChEBI" id="CHEBI:597326"/>
    </cofactor>
</comment>
<dbReference type="HAMAP" id="MF_00423">
    <property type="entry name" value="SelA"/>
    <property type="match status" value="1"/>
</dbReference>
<evidence type="ECO:0000256" key="4">
    <source>
        <dbReference type="ARBA" id="ARBA00022898"/>
    </source>
</evidence>
<comment type="caution">
    <text evidence="11">The sequence shown here is derived from an EMBL/GenBank/DDBJ whole genome shotgun (WGS) entry which is preliminary data.</text>
</comment>
<dbReference type="AlphaFoldDB" id="A0A9D1D448"/>
<dbReference type="PANTHER" id="PTHR32328:SF0">
    <property type="entry name" value="L-SERYL-TRNA(SEC) SELENIUM TRANSFERASE"/>
    <property type="match status" value="1"/>
</dbReference>
<dbReference type="InterPro" id="IPR004534">
    <property type="entry name" value="SelA_trans"/>
</dbReference>
<dbReference type="EC" id="2.9.1.1" evidence="8"/>
<comment type="catalytic activity">
    <reaction evidence="8">
        <text>L-seryl-tRNA(Sec) + selenophosphate + H(+) = L-selenocysteinyl-tRNA(Sec) + phosphate</text>
        <dbReference type="Rhea" id="RHEA:22728"/>
        <dbReference type="Rhea" id="RHEA-COMP:9742"/>
        <dbReference type="Rhea" id="RHEA-COMP:9743"/>
        <dbReference type="ChEBI" id="CHEBI:15378"/>
        <dbReference type="ChEBI" id="CHEBI:16144"/>
        <dbReference type="ChEBI" id="CHEBI:43474"/>
        <dbReference type="ChEBI" id="CHEBI:78533"/>
        <dbReference type="ChEBI" id="CHEBI:78573"/>
        <dbReference type="EC" id="2.9.1.1"/>
    </reaction>
</comment>
<evidence type="ECO:0000256" key="7">
    <source>
        <dbReference type="ARBA" id="ARBA00044507"/>
    </source>
</evidence>
<accession>A0A9D1D448</accession>
<keyword evidence="3 8" id="KW-0808">Transferase</keyword>
<dbReference type="GO" id="GO:0005737">
    <property type="term" value="C:cytoplasm"/>
    <property type="evidence" value="ECO:0007669"/>
    <property type="project" value="UniProtKB-SubCell"/>
</dbReference>
<dbReference type="InterPro" id="IPR018319">
    <property type="entry name" value="SelA-like"/>
</dbReference>
<dbReference type="GO" id="GO:0001514">
    <property type="term" value="P:selenocysteine incorporation"/>
    <property type="evidence" value="ECO:0007669"/>
    <property type="project" value="UniProtKB-UniRule"/>
</dbReference>
<dbReference type="Pfam" id="PF03841">
    <property type="entry name" value="SelA"/>
    <property type="match status" value="1"/>
</dbReference>
<evidence type="ECO:0000259" key="10">
    <source>
        <dbReference type="Pfam" id="PF12390"/>
    </source>
</evidence>
<comment type="subcellular location">
    <subcellularLocation>
        <location evidence="8">Cytoplasm</location>
    </subcellularLocation>
</comment>
<gene>
    <name evidence="8" type="primary">selA</name>
    <name evidence="11" type="ORF">IAB28_00570</name>
</gene>
<evidence type="ECO:0000256" key="9">
    <source>
        <dbReference type="PIRSR" id="PIRSR618319-50"/>
    </source>
</evidence>
<dbReference type="Proteomes" id="UP000824250">
    <property type="component" value="Unassembled WGS sequence"/>
</dbReference>
<comment type="similarity">
    <text evidence="7 8">Belongs to the SelA family.</text>
</comment>
<evidence type="ECO:0000256" key="1">
    <source>
        <dbReference type="ARBA" id="ARBA00001933"/>
    </source>
</evidence>
<evidence type="ECO:0000313" key="12">
    <source>
        <dbReference type="Proteomes" id="UP000824250"/>
    </source>
</evidence>
<dbReference type="GO" id="GO:0001717">
    <property type="term" value="P:conversion of seryl-tRNAsec to selenocys-tRNAsec"/>
    <property type="evidence" value="ECO:0007669"/>
    <property type="project" value="UniProtKB-UniRule"/>
</dbReference>
<comment type="function">
    <text evidence="8">Converts seryl-tRNA(Sec) to selenocysteinyl-tRNA(Sec) required for selenoprotein biosynthesis.</text>
</comment>
<comment type="pathway">
    <text evidence="8">Aminoacyl-tRNA biosynthesis; selenocysteinyl-tRNA(Sec) biosynthesis; selenocysteinyl-tRNA(Sec) from L-seryl-tRNA(Sec) (bacterial route): step 1/1.</text>
</comment>
<keyword evidence="4 8" id="KW-0663">Pyridoxal phosphate</keyword>
<reference evidence="11" key="1">
    <citation type="submission" date="2020-10" db="EMBL/GenBank/DDBJ databases">
        <authorList>
            <person name="Gilroy R."/>
        </authorList>
    </citation>
    <scope>NUCLEOTIDE SEQUENCE</scope>
    <source>
        <strain evidence="11">CHK180-2868</strain>
    </source>
</reference>
<dbReference type="GO" id="GO:0004125">
    <property type="term" value="F:L-seryl-tRNA(Sec) selenium transferase activity"/>
    <property type="evidence" value="ECO:0007669"/>
    <property type="project" value="UniProtKB-UniRule"/>
</dbReference>
<dbReference type="SUPFAM" id="SSF53383">
    <property type="entry name" value="PLP-dependent transferases"/>
    <property type="match status" value="1"/>
</dbReference>
<dbReference type="InterPro" id="IPR025862">
    <property type="entry name" value="SelA_trans_N_dom"/>
</dbReference>
<dbReference type="Gene3D" id="3.40.640.10">
    <property type="entry name" value="Type I PLP-dependent aspartate aminotransferase-like (Major domain)"/>
    <property type="match status" value="1"/>
</dbReference>
<dbReference type="InterPro" id="IPR015421">
    <property type="entry name" value="PyrdxlP-dep_Trfase_major"/>
</dbReference>
<evidence type="ECO:0000256" key="2">
    <source>
        <dbReference type="ARBA" id="ARBA00022490"/>
    </source>
</evidence>
<name>A0A9D1D448_9FIRM</name>
<organism evidence="11 12">
    <name type="scientific">Candidatus Copromonas faecavium</name>
    <name type="common">nom. illeg.</name>
    <dbReference type="NCBI Taxonomy" id="2840740"/>
    <lineage>
        <taxon>Bacteria</taxon>
        <taxon>Bacillati</taxon>
        <taxon>Bacillota</taxon>
        <taxon>Clostridia</taxon>
        <taxon>Lachnospirales</taxon>
        <taxon>Lachnospiraceae</taxon>
        <taxon>Candidatus Copromonas (nom. illeg.)</taxon>
    </lineage>
</organism>
<keyword evidence="5 8" id="KW-0648">Protein biosynthesis</keyword>
<feature type="modified residue" description="N6-(pyridoxal phosphate)lysine" evidence="8 9">
    <location>
        <position position="295"/>
    </location>
</feature>
<evidence type="ECO:0000256" key="5">
    <source>
        <dbReference type="ARBA" id="ARBA00022917"/>
    </source>
</evidence>
<evidence type="ECO:0000256" key="8">
    <source>
        <dbReference type="HAMAP-Rule" id="MF_00423"/>
    </source>
</evidence>
<evidence type="ECO:0000256" key="3">
    <source>
        <dbReference type="ARBA" id="ARBA00022679"/>
    </source>
</evidence>
<reference evidence="11" key="2">
    <citation type="journal article" date="2021" name="PeerJ">
        <title>Extensive microbial diversity within the chicken gut microbiome revealed by metagenomics and culture.</title>
        <authorList>
            <person name="Gilroy R."/>
            <person name="Ravi A."/>
            <person name="Getino M."/>
            <person name="Pursley I."/>
            <person name="Horton D.L."/>
            <person name="Alikhan N.F."/>
            <person name="Baker D."/>
            <person name="Gharbi K."/>
            <person name="Hall N."/>
            <person name="Watson M."/>
            <person name="Adriaenssens E.M."/>
            <person name="Foster-Nyarko E."/>
            <person name="Jarju S."/>
            <person name="Secka A."/>
            <person name="Antonio M."/>
            <person name="Oren A."/>
            <person name="Chaudhuri R.R."/>
            <person name="La Ragione R."/>
            <person name="Hildebrand F."/>
            <person name="Pallen M.J."/>
        </authorList>
    </citation>
    <scope>NUCLEOTIDE SEQUENCE</scope>
    <source>
        <strain evidence="11">CHK180-2868</strain>
    </source>
</reference>
<dbReference type="PANTHER" id="PTHR32328">
    <property type="entry name" value="L-SERYL-TRNA(SEC) SELENIUM TRANSFERASE"/>
    <property type="match status" value="1"/>
</dbReference>
<protein>
    <recommendedName>
        <fullName evidence="8">L-seryl-tRNA(Sec) selenium transferase</fullName>
        <ecNumber evidence="8">2.9.1.1</ecNumber>
    </recommendedName>
    <alternativeName>
        <fullName evidence="8">Selenocysteine synthase</fullName>
        <shortName evidence="8">Sec synthase</shortName>
    </alternativeName>
    <alternativeName>
        <fullName evidence="8">Selenocysteinyl-tRNA(Sec) synthase</fullName>
    </alternativeName>
</protein>
<dbReference type="Gene3D" id="3.90.1150.180">
    <property type="match status" value="1"/>
</dbReference>